<protein>
    <submittedName>
        <fullName evidence="1">Uncharacterized protein</fullName>
    </submittedName>
</protein>
<name>A0AAV6RCB8_SOLSE</name>
<sequence>MLRFDGNRRSCTESNMERTPRVLREKSLLHVEGRWHHAVERIACKRLCLREDYHGASARGAGRGLHQWRKCCSQQPAMCISSLPHIDA</sequence>
<reference evidence="1 2" key="1">
    <citation type="journal article" date="2021" name="Sci. Rep.">
        <title>Chromosome anchoring in Senegalese sole (Solea senegalensis) reveals sex-associated markers and genome rearrangements in flatfish.</title>
        <authorList>
            <person name="Guerrero-Cozar I."/>
            <person name="Gomez-Garrido J."/>
            <person name="Berbel C."/>
            <person name="Martinez-Blanch J.F."/>
            <person name="Alioto T."/>
            <person name="Claros M.G."/>
            <person name="Gagnaire P.A."/>
            <person name="Manchado M."/>
        </authorList>
    </citation>
    <scope>NUCLEOTIDE SEQUENCE [LARGE SCALE GENOMIC DNA]</scope>
    <source>
        <strain evidence="1">Sse05_10M</strain>
    </source>
</reference>
<accession>A0AAV6RCB8</accession>
<organism evidence="1 2">
    <name type="scientific">Solea senegalensis</name>
    <name type="common">Senegalese sole</name>
    <dbReference type="NCBI Taxonomy" id="28829"/>
    <lineage>
        <taxon>Eukaryota</taxon>
        <taxon>Metazoa</taxon>
        <taxon>Chordata</taxon>
        <taxon>Craniata</taxon>
        <taxon>Vertebrata</taxon>
        <taxon>Euteleostomi</taxon>
        <taxon>Actinopterygii</taxon>
        <taxon>Neopterygii</taxon>
        <taxon>Teleostei</taxon>
        <taxon>Neoteleostei</taxon>
        <taxon>Acanthomorphata</taxon>
        <taxon>Carangaria</taxon>
        <taxon>Pleuronectiformes</taxon>
        <taxon>Pleuronectoidei</taxon>
        <taxon>Soleidae</taxon>
        <taxon>Solea</taxon>
    </lineage>
</organism>
<gene>
    <name evidence="1" type="ORF">JOB18_029068</name>
</gene>
<keyword evidence="2" id="KW-1185">Reference proteome</keyword>
<dbReference type="Proteomes" id="UP000693946">
    <property type="component" value="Linkage Group LG2"/>
</dbReference>
<dbReference type="AlphaFoldDB" id="A0AAV6RCB8"/>
<proteinExistence type="predicted"/>
<dbReference type="EMBL" id="JAGKHQ010000012">
    <property type="protein sequence ID" value="KAG7502946.1"/>
    <property type="molecule type" value="Genomic_DNA"/>
</dbReference>
<evidence type="ECO:0000313" key="1">
    <source>
        <dbReference type="EMBL" id="KAG7502946.1"/>
    </source>
</evidence>
<comment type="caution">
    <text evidence="1">The sequence shown here is derived from an EMBL/GenBank/DDBJ whole genome shotgun (WGS) entry which is preliminary data.</text>
</comment>
<evidence type="ECO:0000313" key="2">
    <source>
        <dbReference type="Proteomes" id="UP000693946"/>
    </source>
</evidence>